<dbReference type="Proteomes" id="UP000003598">
    <property type="component" value="Unassembled WGS sequence"/>
</dbReference>
<organism evidence="1 2">
    <name type="scientific">Paraprevotella clara YIT 11840</name>
    <dbReference type="NCBI Taxonomy" id="762968"/>
    <lineage>
        <taxon>Bacteria</taxon>
        <taxon>Pseudomonadati</taxon>
        <taxon>Bacteroidota</taxon>
        <taxon>Bacteroidia</taxon>
        <taxon>Bacteroidales</taxon>
        <taxon>Prevotellaceae</taxon>
        <taxon>Paraprevotella</taxon>
    </lineage>
</organism>
<dbReference type="EMBL" id="AFFY01000074">
    <property type="protein sequence ID" value="EHG98591.1"/>
    <property type="molecule type" value="Genomic_DNA"/>
</dbReference>
<dbReference type="HOGENOM" id="CLU_3314153_0_0_10"/>
<accession>G5SWC6</accession>
<name>G5SWC6_9BACT</name>
<keyword evidence="2" id="KW-1185">Reference proteome</keyword>
<gene>
    <name evidence="1" type="ORF">HMPREF9441_03698</name>
</gene>
<comment type="caution">
    <text evidence="1">The sequence shown here is derived from an EMBL/GenBank/DDBJ whole genome shotgun (WGS) entry which is preliminary data.</text>
</comment>
<evidence type="ECO:0000313" key="2">
    <source>
        <dbReference type="Proteomes" id="UP000003598"/>
    </source>
</evidence>
<reference evidence="1 2" key="1">
    <citation type="submission" date="2011-03" db="EMBL/GenBank/DDBJ databases">
        <authorList>
            <person name="Weinstock G."/>
            <person name="Sodergren E."/>
            <person name="Clifton S."/>
            <person name="Fulton L."/>
            <person name="Fulton B."/>
            <person name="Courtney L."/>
            <person name="Fronick C."/>
            <person name="Harrison M."/>
            <person name="Strong C."/>
            <person name="Farmer C."/>
            <person name="Delahaunty K."/>
            <person name="Markovic C."/>
            <person name="Hall O."/>
            <person name="Minx P."/>
            <person name="Tomlinson C."/>
            <person name="Mitreva M."/>
            <person name="Hou S."/>
            <person name="Chen J."/>
            <person name="Wollam A."/>
            <person name="Pepin K.H."/>
            <person name="Johnson M."/>
            <person name="Bhonagiri V."/>
            <person name="Zhang X."/>
            <person name="Suruliraj S."/>
            <person name="Warren W."/>
            <person name="Chinwalla A."/>
            <person name="Mardis E.R."/>
            <person name="Wilson R.K."/>
        </authorList>
    </citation>
    <scope>NUCLEOTIDE SEQUENCE [LARGE SCALE GENOMIC DNA]</scope>
    <source>
        <strain evidence="1 2">YIT 11840</strain>
    </source>
</reference>
<dbReference type="AlphaFoldDB" id="G5SWC6"/>
<dbReference type="STRING" id="762968.HMPREF9441_03698"/>
<evidence type="ECO:0000313" key="1">
    <source>
        <dbReference type="EMBL" id="EHG98591.1"/>
    </source>
</evidence>
<proteinExistence type="predicted"/>
<sequence length="39" mass="4900">MLILRFNVQSYLFFMRNSTLDKSFRSYFILFLQKLVYKK</sequence>
<protein>
    <submittedName>
        <fullName evidence="1">Uncharacterized protein</fullName>
    </submittedName>
</protein>